<dbReference type="SMART" id="SM00804">
    <property type="entry name" value="TAP_C"/>
    <property type="match status" value="1"/>
</dbReference>
<name>C3ZQJ7_BRAFL</name>
<evidence type="ECO:0000256" key="6">
    <source>
        <dbReference type="ARBA" id="ARBA00022816"/>
    </source>
</evidence>
<keyword evidence="7" id="KW-0539">Nucleus</keyword>
<dbReference type="PANTHER" id="PTHR10662:SF22">
    <property type="entry name" value="NUCLEAR RNA EXPORT FACTOR 1"/>
    <property type="match status" value="1"/>
</dbReference>
<accession>C3ZQJ7</accession>
<dbReference type="InParanoid" id="C3ZQJ7"/>
<evidence type="ECO:0000256" key="8">
    <source>
        <dbReference type="SAM" id="MobiDB-lite"/>
    </source>
</evidence>
<evidence type="ECO:0000259" key="9">
    <source>
        <dbReference type="PROSITE" id="PS51281"/>
    </source>
</evidence>
<dbReference type="eggNOG" id="KOG3763">
    <property type="taxonomic scope" value="Eukaryota"/>
</dbReference>
<keyword evidence="3" id="KW-0813">Transport</keyword>
<dbReference type="CDD" id="cd14342">
    <property type="entry name" value="UBA_TAP-C"/>
    <property type="match status" value="1"/>
</dbReference>
<comment type="similarity">
    <text evidence="2">Belongs to the NXF family.</text>
</comment>
<keyword evidence="5" id="KW-0677">Repeat</keyword>
<dbReference type="Pfam" id="PF03943">
    <property type="entry name" value="TAP_C"/>
    <property type="match status" value="1"/>
</dbReference>
<evidence type="ECO:0000256" key="1">
    <source>
        <dbReference type="ARBA" id="ARBA00004123"/>
    </source>
</evidence>
<dbReference type="GO" id="GO:0051028">
    <property type="term" value="P:mRNA transport"/>
    <property type="evidence" value="ECO:0007669"/>
    <property type="project" value="UniProtKB-KW"/>
</dbReference>
<dbReference type="PROSITE" id="PS51281">
    <property type="entry name" value="TAP_C"/>
    <property type="match status" value="1"/>
</dbReference>
<dbReference type="EMBL" id="GG666661">
    <property type="protein sequence ID" value="EEN45253.1"/>
    <property type="molecule type" value="Genomic_DNA"/>
</dbReference>
<dbReference type="AlphaFoldDB" id="C3ZQJ7"/>
<dbReference type="Pfam" id="PF22602">
    <property type="entry name" value="NXF_NTF2"/>
    <property type="match status" value="1"/>
</dbReference>
<dbReference type="InterPro" id="IPR009060">
    <property type="entry name" value="UBA-like_sf"/>
</dbReference>
<dbReference type="PANTHER" id="PTHR10662">
    <property type="entry name" value="NUCLEAR RNA EXPORT FACTOR"/>
    <property type="match status" value="1"/>
</dbReference>
<evidence type="ECO:0000256" key="4">
    <source>
        <dbReference type="ARBA" id="ARBA00022614"/>
    </source>
</evidence>
<evidence type="ECO:0000256" key="7">
    <source>
        <dbReference type="ARBA" id="ARBA00023242"/>
    </source>
</evidence>
<dbReference type="STRING" id="7739.C3ZQJ7"/>
<dbReference type="Gene3D" id="1.10.8.10">
    <property type="entry name" value="DNA helicase RuvA subunit, C-terminal domain"/>
    <property type="match status" value="1"/>
</dbReference>
<dbReference type="SUPFAM" id="SSF46934">
    <property type="entry name" value="UBA-like"/>
    <property type="match status" value="1"/>
</dbReference>
<protein>
    <recommendedName>
        <fullName evidence="9">TAP-C domain-containing protein</fullName>
    </recommendedName>
</protein>
<evidence type="ECO:0000313" key="10">
    <source>
        <dbReference type="EMBL" id="EEN45253.1"/>
    </source>
</evidence>
<dbReference type="SUPFAM" id="SSF54427">
    <property type="entry name" value="NTF2-like"/>
    <property type="match status" value="1"/>
</dbReference>
<feature type="region of interest" description="Disordered" evidence="8">
    <location>
        <begin position="126"/>
        <end position="152"/>
    </location>
</feature>
<feature type="domain" description="TAP-C" evidence="9">
    <location>
        <begin position="152"/>
        <end position="206"/>
    </location>
</feature>
<proteinExistence type="inferred from homology"/>
<comment type="subcellular location">
    <subcellularLocation>
        <location evidence="1">Nucleus</location>
    </subcellularLocation>
</comment>
<reference evidence="10" key="1">
    <citation type="journal article" date="2008" name="Nature">
        <title>The amphioxus genome and the evolution of the chordate karyotype.</title>
        <authorList>
            <consortium name="US DOE Joint Genome Institute (JGI-PGF)"/>
            <person name="Putnam N.H."/>
            <person name="Butts T."/>
            <person name="Ferrier D.E.K."/>
            <person name="Furlong R.F."/>
            <person name="Hellsten U."/>
            <person name="Kawashima T."/>
            <person name="Robinson-Rechavi M."/>
            <person name="Shoguchi E."/>
            <person name="Terry A."/>
            <person name="Yu J.-K."/>
            <person name="Benito-Gutierrez E.L."/>
            <person name="Dubchak I."/>
            <person name="Garcia-Fernandez J."/>
            <person name="Gibson-Brown J.J."/>
            <person name="Grigoriev I.V."/>
            <person name="Horton A.C."/>
            <person name="de Jong P.J."/>
            <person name="Jurka J."/>
            <person name="Kapitonov V.V."/>
            <person name="Kohara Y."/>
            <person name="Kuroki Y."/>
            <person name="Lindquist E."/>
            <person name="Lucas S."/>
            <person name="Osoegawa K."/>
            <person name="Pennacchio L.A."/>
            <person name="Salamov A.A."/>
            <person name="Satou Y."/>
            <person name="Sauka-Spengler T."/>
            <person name="Schmutz J."/>
            <person name="Shin-I T."/>
            <person name="Toyoda A."/>
            <person name="Bronner-Fraser M."/>
            <person name="Fujiyama A."/>
            <person name="Holland L.Z."/>
            <person name="Holland P.W.H."/>
            <person name="Satoh N."/>
            <person name="Rokhsar D.S."/>
        </authorList>
    </citation>
    <scope>NUCLEOTIDE SEQUENCE [LARGE SCALE GENOMIC DNA]</scope>
    <source>
        <strain evidence="10">S238N-H82</strain>
        <tissue evidence="10">Testes</tissue>
    </source>
</reference>
<dbReference type="InterPro" id="IPR005637">
    <property type="entry name" value="TAP_C_dom"/>
</dbReference>
<gene>
    <name evidence="10" type="ORF">BRAFLDRAFT_114207</name>
</gene>
<keyword evidence="6" id="KW-0509">mRNA transport</keyword>
<dbReference type="GO" id="GO:0005634">
    <property type="term" value="C:nucleus"/>
    <property type="evidence" value="ECO:0007669"/>
    <property type="project" value="UniProtKB-SubCell"/>
</dbReference>
<dbReference type="Gene3D" id="3.10.450.50">
    <property type="match status" value="1"/>
</dbReference>
<sequence>MSYPPGAPHYHRKSLQDFCRDSRNLLFVNDLSQRVKFLKHSRLNVVAFLNELPHTQHDPNSFVIDVGVAMNSLICFTVSGVFREVVSKSGGNPPIRAFSRVFTAVPAPQGLCIVNDMMTISAATPAQEKAAFTSPAPTPSPSPVPGPSGLSEPQQQMIKMFAEQSGMNEEWSQSCLEQNGWEYNKSAQVFTELKAQNKIPPEAFLK</sequence>
<dbReference type="FunFam" id="1.10.8.10:FF:000018">
    <property type="entry name" value="Nuclear RNA export factor 1"/>
    <property type="match status" value="1"/>
</dbReference>
<dbReference type="InterPro" id="IPR002075">
    <property type="entry name" value="NTF2_dom"/>
</dbReference>
<organism>
    <name type="scientific">Branchiostoma floridae</name>
    <name type="common">Florida lancelet</name>
    <name type="synonym">Amphioxus</name>
    <dbReference type="NCBI Taxonomy" id="7739"/>
    <lineage>
        <taxon>Eukaryota</taxon>
        <taxon>Metazoa</taxon>
        <taxon>Chordata</taxon>
        <taxon>Cephalochordata</taxon>
        <taxon>Leptocardii</taxon>
        <taxon>Amphioxiformes</taxon>
        <taxon>Branchiostomatidae</taxon>
        <taxon>Branchiostoma</taxon>
    </lineage>
</organism>
<dbReference type="FunFam" id="3.10.450.50:FF:000089">
    <property type="entry name" value="Nuclear export factor-b"/>
    <property type="match status" value="1"/>
</dbReference>
<dbReference type="InterPro" id="IPR030217">
    <property type="entry name" value="NXF_fam"/>
</dbReference>
<evidence type="ECO:0000256" key="3">
    <source>
        <dbReference type="ARBA" id="ARBA00022448"/>
    </source>
</evidence>
<feature type="compositionally biased region" description="Pro residues" evidence="8">
    <location>
        <begin position="136"/>
        <end position="146"/>
    </location>
</feature>
<evidence type="ECO:0000256" key="2">
    <source>
        <dbReference type="ARBA" id="ARBA00009285"/>
    </source>
</evidence>
<keyword evidence="4" id="KW-0433">Leucine-rich repeat</keyword>
<dbReference type="InterPro" id="IPR032710">
    <property type="entry name" value="NTF2-like_dom_sf"/>
</dbReference>
<evidence type="ECO:0000256" key="5">
    <source>
        <dbReference type="ARBA" id="ARBA00022737"/>
    </source>
</evidence>